<reference evidence="2 3" key="1">
    <citation type="submission" date="2016-06" db="EMBL/GenBank/DDBJ databases">
        <title>Evolution of pathogenesis and genome organization in the Tremellales.</title>
        <authorList>
            <person name="Cuomo C."/>
            <person name="Litvintseva A."/>
            <person name="Heitman J."/>
            <person name="Chen Y."/>
            <person name="Sun S."/>
            <person name="Springer D."/>
            <person name="Dromer F."/>
            <person name="Young S."/>
            <person name="Zeng Q."/>
            <person name="Chapman S."/>
            <person name="Gujja S."/>
            <person name="Saif S."/>
            <person name="Birren B."/>
        </authorList>
    </citation>
    <scope>NUCLEOTIDE SEQUENCE [LARGE SCALE GENOMIC DNA]</scope>
    <source>
        <strain evidence="2 3">ATCC 28783</strain>
    </source>
</reference>
<dbReference type="PANTHER" id="PTHR48079">
    <property type="entry name" value="PROTEIN YEEZ"/>
    <property type="match status" value="1"/>
</dbReference>
<dbReference type="PANTHER" id="PTHR48079:SF9">
    <property type="entry name" value="PUTATIVE-RELATED"/>
    <property type="match status" value="1"/>
</dbReference>
<dbReference type="InParanoid" id="A0A4Q1BR20"/>
<dbReference type="InterPro" id="IPR036291">
    <property type="entry name" value="NAD(P)-bd_dom_sf"/>
</dbReference>
<accession>A0A4Q1BR20</accession>
<evidence type="ECO:0000313" key="2">
    <source>
        <dbReference type="EMBL" id="RXK40388.1"/>
    </source>
</evidence>
<dbReference type="AlphaFoldDB" id="A0A4Q1BR20"/>
<dbReference type="EMBL" id="SDIL01000019">
    <property type="protein sequence ID" value="RXK40388.1"/>
    <property type="molecule type" value="Genomic_DNA"/>
</dbReference>
<dbReference type="Proteomes" id="UP000289152">
    <property type="component" value="Unassembled WGS sequence"/>
</dbReference>
<dbReference type="Gene3D" id="3.40.50.720">
    <property type="entry name" value="NAD(P)-binding Rossmann-like Domain"/>
    <property type="match status" value="1"/>
</dbReference>
<dbReference type="GO" id="GO:0005737">
    <property type="term" value="C:cytoplasm"/>
    <property type="evidence" value="ECO:0007669"/>
    <property type="project" value="TreeGrafter"/>
</dbReference>
<evidence type="ECO:0000259" key="1">
    <source>
        <dbReference type="Pfam" id="PF01370"/>
    </source>
</evidence>
<proteinExistence type="predicted"/>
<dbReference type="InterPro" id="IPR001509">
    <property type="entry name" value="Epimerase_deHydtase"/>
</dbReference>
<keyword evidence="3" id="KW-1185">Reference proteome</keyword>
<organism evidence="2 3">
    <name type="scientific">Tremella mesenterica</name>
    <name type="common">Jelly fungus</name>
    <dbReference type="NCBI Taxonomy" id="5217"/>
    <lineage>
        <taxon>Eukaryota</taxon>
        <taxon>Fungi</taxon>
        <taxon>Dikarya</taxon>
        <taxon>Basidiomycota</taxon>
        <taxon>Agaricomycotina</taxon>
        <taxon>Tremellomycetes</taxon>
        <taxon>Tremellales</taxon>
        <taxon>Tremellaceae</taxon>
        <taxon>Tremella</taxon>
    </lineage>
</organism>
<feature type="domain" description="NAD-dependent epimerase/dehydratase" evidence="1">
    <location>
        <begin position="3"/>
        <end position="90"/>
    </location>
</feature>
<gene>
    <name evidence="2" type="ORF">M231_02371</name>
</gene>
<dbReference type="OrthoDB" id="10000533at2759"/>
<evidence type="ECO:0000313" key="3">
    <source>
        <dbReference type="Proteomes" id="UP000289152"/>
    </source>
</evidence>
<dbReference type="Pfam" id="PF01370">
    <property type="entry name" value="Epimerase"/>
    <property type="match status" value="1"/>
</dbReference>
<name>A0A4Q1BR20_TREME</name>
<protein>
    <recommendedName>
        <fullName evidence="1">NAD-dependent epimerase/dehydratase domain-containing protein</fullName>
    </recommendedName>
</protein>
<comment type="caution">
    <text evidence="2">The sequence shown here is derived from an EMBL/GenBank/DDBJ whole genome shotgun (WGS) entry which is preliminary data.</text>
</comment>
<dbReference type="InterPro" id="IPR051783">
    <property type="entry name" value="NAD(P)-dependent_oxidoreduct"/>
</dbReference>
<sequence>MRVFVTGASGWVAHHLIPNLLTHGHTVLALSRSPSSDNKILSLLPTSIPSSSLEIIRGSLTDLNVLSTAASTVDAIAHLGFNHDFSNWIESIRQDVQAIKTMSSSLSSGKSIIIAGGLMLRPDGTEVTESMRQGNEMRGEAENFVLSLKQEKSINGMVMRLPSSVHGKGDYAFVPYIITKSKELGFVPFVQGAAWAGVHVKDAAELC</sequence>
<dbReference type="VEuPathDB" id="FungiDB:TREMEDRAFT_69737"/>
<dbReference type="GO" id="GO:0004029">
    <property type="term" value="F:aldehyde dehydrogenase (NAD+) activity"/>
    <property type="evidence" value="ECO:0007669"/>
    <property type="project" value="TreeGrafter"/>
</dbReference>
<dbReference type="SUPFAM" id="SSF51735">
    <property type="entry name" value="NAD(P)-binding Rossmann-fold domains"/>
    <property type="match status" value="1"/>
</dbReference>
<dbReference type="STRING" id="5217.A0A4Q1BR20"/>
<dbReference type="FunCoup" id="A0A4Q1BR20">
    <property type="interactions" value="15"/>
</dbReference>